<accession>A0A7J3MZL4</accession>
<dbReference type="GO" id="GO:0055085">
    <property type="term" value="P:transmembrane transport"/>
    <property type="evidence" value="ECO:0007669"/>
    <property type="project" value="InterPro"/>
</dbReference>
<feature type="domain" description="ABC transmembrane type-1" evidence="8">
    <location>
        <begin position="105"/>
        <end position="297"/>
    </location>
</feature>
<dbReference type="PANTHER" id="PTHR43163:SF6">
    <property type="entry name" value="DIPEPTIDE TRANSPORT SYSTEM PERMEASE PROTEIN DPPB-RELATED"/>
    <property type="match status" value="1"/>
</dbReference>
<evidence type="ECO:0000256" key="7">
    <source>
        <dbReference type="RuleBase" id="RU363032"/>
    </source>
</evidence>
<dbReference type="InterPro" id="IPR000515">
    <property type="entry name" value="MetI-like"/>
</dbReference>
<dbReference type="InterPro" id="IPR035906">
    <property type="entry name" value="MetI-like_sf"/>
</dbReference>
<dbReference type="AlphaFoldDB" id="A0A7J3MZL4"/>
<proteinExistence type="inferred from homology"/>
<organism evidence="9">
    <name type="scientific">Ignisphaera aggregans</name>
    <dbReference type="NCBI Taxonomy" id="334771"/>
    <lineage>
        <taxon>Archaea</taxon>
        <taxon>Thermoproteota</taxon>
        <taxon>Thermoprotei</taxon>
        <taxon>Desulfurococcales</taxon>
        <taxon>Desulfurococcaceae</taxon>
        <taxon>Ignisphaera</taxon>
    </lineage>
</organism>
<evidence type="ECO:0000256" key="4">
    <source>
        <dbReference type="ARBA" id="ARBA00022692"/>
    </source>
</evidence>
<feature type="transmembrane region" description="Helical" evidence="7">
    <location>
        <begin position="20"/>
        <end position="39"/>
    </location>
</feature>
<evidence type="ECO:0000256" key="2">
    <source>
        <dbReference type="ARBA" id="ARBA00022448"/>
    </source>
</evidence>
<feature type="transmembrane region" description="Helical" evidence="7">
    <location>
        <begin position="170"/>
        <end position="194"/>
    </location>
</feature>
<dbReference type="GO" id="GO:0005886">
    <property type="term" value="C:plasma membrane"/>
    <property type="evidence" value="ECO:0007669"/>
    <property type="project" value="UniProtKB-SubCell"/>
</dbReference>
<keyword evidence="6 7" id="KW-0472">Membrane</keyword>
<comment type="caution">
    <text evidence="9">The sequence shown here is derived from an EMBL/GenBank/DDBJ whole genome shotgun (WGS) entry which is preliminary data.</text>
</comment>
<protein>
    <submittedName>
        <fullName evidence="9">ABC transporter permease</fullName>
    </submittedName>
</protein>
<dbReference type="PROSITE" id="PS50928">
    <property type="entry name" value="ABC_TM1"/>
    <property type="match status" value="1"/>
</dbReference>
<dbReference type="PANTHER" id="PTHR43163">
    <property type="entry name" value="DIPEPTIDE TRANSPORT SYSTEM PERMEASE PROTEIN DPPB-RELATED"/>
    <property type="match status" value="1"/>
</dbReference>
<keyword evidence="5 7" id="KW-1133">Transmembrane helix</keyword>
<keyword evidence="2 7" id="KW-0813">Transport</keyword>
<keyword evidence="4 7" id="KW-0812">Transmembrane</keyword>
<dbReference type="SUPFAM" id="SSF161098">
    <property type="entry name" value="MetI-like"/>
    <property type="match status" value="1"/>
</dbReference>
<evidence type="ECO:0000313" key="9">
    <source>
        <dbReference type="EMBL" id="HGT98995.1"/>
    </source>
</evidence>
<evidence type="ECO:0000256" key="6">
    <source>
        <dbReference type="ARBA" id="ARBA00023136"/>
    </source>
</evidence>
<name>A0A7J3MZL4_9CREN</name>
<evidence type="ECO:0000256" key="1">
    <source>
        <dbReference type="ARBA" id="ARBA00004651"/>
    </source>
</evidence>
<keyword evidence="3" id="KW-1003">Cell membrane</keyword>
<comment type="subcellular location">
    <subcellularLocation>
        <location evidence="1 7">Cell membrane</location>
        <topology evidence="1 7">Multi-pass membrane protein</topology>
    </subcellularLocation>
</comment>
<feature type="transmembrane region" description="Helical" evidence="7">
    <location>
        <begin position="236"/>
        <end position="256"/>
    </location>
</feature>
<feature type="transmembrane region" description="Helical" evidence="7">
    <location>
        <begin position="276"/>
        <end position="300"/>
    </location>
</feature>
<evidence type="ECO:0000256" key="3">
    <source>
        <dbReference type="ARBA" id="ARBA00022475"/>
    </source>
</evidence>
<dbReference type="EMBL" id="DTDH01000170">
    <property type="protein sequence ID" value="HGT98995.1"/>
    <property type="molecule type" value="Genomic_DNA"/>
</dbReference>
<evidence type="ECO:0000256" key="5">
    <source>
        <dbReference type="ARBA" id="ARBA00022989"/>
    </source>
</evidence>
<gene>
    <name evidence="9" type="ORF">ENU64_06155</name>
</gene>
<comment type="similarity">
    <text evidence="7">Belongs to the binding-protein-dependent transport system permease family.</text>
</comment>
<feature type="transmembrane region" description="Helical" evidence="7">
    <location>
        <begin position="144"/>
        <end position="164"/>
    </location>
</feature>
<evidence type="ECO:0000259" key="8">
    <source>
        <dbReference type="PROSITE" id="PS50928"/>
    </source>
</evidence>
<dbReference type="Pfam" id="PF00528">
    <property type="entry name" value="BPD_transp_1"/>
    <property type="match status" value="1"/>
</dbReference>
<dbReference type="Gene3D" id="1.10.3720.10">
    <property type="entry name" value="MetI-like"/>
    <property type="match status" value="1"/>
</dbReference>
<feature type="transmembrane region" description="Helical" evidence="7">
    <location>
        <begin position="111"/>
        <end position="132"/>
    </location>
</feature>
<sequence>MMCMLRTRDIFLRALKKISLYLFLLIAILSFIYLSARLIPGDPITVLYGEISGDPVTRSVLERQLGLDKPIQIHLLIYLRNIFTGNWGKSIYTGESVVSIVSRGFMASLKLALLSSAFVVIISIALVYVEFVHNIHSNLIRISTSLSSSIQSTVWSIIILLLIARTGYSVALGSILPPLSVLTITGIGIFYRVLRSAIEYSCRQPFVGMYMVMGYNKRYLFLKVLRYSLPMILSALLYRVGVIIAGAVATEVIFMYPGMGFVFYTALPSRDYPILIGWGVAISIILMLVNLVVDIVHSVLDPRVSIS</sequence>
<reference evidence="9" key="1">
    <citation type="journal article" date="2020" name="mSystems">
        <title>Genome- and Community-Level Interaction Insights into Carbon Utilization and Element Cycling Functions of Hydrothermarchaeota in Hydrothermal Sediment.</title>
        <authorList>
            <person name="Zhou Z."/>
            <person name="Liu Y."/>
            <person name="Xu W."/>
            <person name="Pan J."/>
            <person name="Luo Z.H."/>
            <person name="Li M."/>
        </authorList>
    </citation>
    <scope>NUCLEOTIDE SEQUENCE [LARGE SCALE GENOMIC DNA]</scope>
    <source>
        <strain evidence="9">SpSt-688</strain>
    </source>
</reference>